<evidence type="ECO:0000313" key="2">
    <source>
        <dbReference type="EMBL" id="EPD30544.1"/>
    </source>
</evidence>
<proteinExistence type="predicted"/>
<dbReference type="GO" id="GO:1990189">
    <property type="term" value="F:protein N-terminal-serine acetyltransferase activity"/>
    <property type="evidence" value="ECO:0007669"/>
    <property type="project" value="TreeGrafter"/>
</dbReference>
<dbReference type="SUPFAM" id="SSF101386">
    <property type="entry name" value="all-alpha NTP pyrophosphatases"/>
    <property type="match status" value="1"/>
</dbReference>
<comment type="caution">
    <text evidence="2">The sequence shown here is derived from an EMBL/GenBank/DDBJ whole genome shotgun (WGS) entry which is preliminary data.</text>
</comment>
<feature type="domain" description="N-acetyltransferase" evidence="1">
    <location>
        <begin position="9"/>
        <end position="169"/>
    </location>
</feature>
<dbReference type="InterPro" id="IPR016181">
    <property type="entry name" value="Acyl_CoA_acyltransferase"/>
</dbReference>
<dbReference type="PANTHER" id="PTHR43441:SF10">
    <property type="entry name" value="ACETYLTRANSFERASE"/>
    <property type="match status" value="1"/>
</dbReference>
<dbReference type="EMBL" id="AGWN01000001">
    <property type="protein sequence ID" value="EPD30544.1"/>
    <property type="molecule type" value="Genomic_DNA"/>
</dbReference>
<name>A0A9W5VW50_9ACTO</name>
<organism evidence="2 3">
    <name type="scientific">Gleimia europaea ACS-120-V-Col10b</name>
    <dbReference type="NCBI Taxonomy" id="883069"/>
    <lineage>
        <taxon>Bacteria</taxon>
        <taxon>Bacillati</taxon>
        <taxon>Actinomycetota</taxon>
        <taxon>Actinomycetes</taxon>
        <taxon>Actinomycetales</taxon>
        <taxon>Actinomycetaceae</taxon>
        <taxon>Gleimia</taxon>
    </lineage>
</organism>
<protein>
    <recommendedName>
        <fullName evidence="1">N-acetyltransferase domain-containing protein</fullName>
    </recommendedName>
</protein>
<dbReference type="RefSeq" id="WP_016443656.1">
    <property type="nucleotide sequence ID" value="NZ_KE150266.1"/>
</dbReference>
<dbReference type="PANTHER" id="PTHR43441">
    <property type="entry name" value="RIBOSOMAL-PROTEIN-SERINE ACETYLTRANSFERASE"/>
    <property type="match status" value="1"/>
</dbReference>
<dbReference type="InterPro" id="IPR000182">
    <property type="entry name" value="GNAT_dom"/>
</dbReference>
<dbReference type="CDD" id="cd11530">
    <property type="entry name" value="NTP-PPase_DR2231_like"/>
    <property type="match status" value="1"/>
</dbReference>
<keyword evidence="3" id="KW-1185">Reference proteome</keyword>
<evidence type="ECO:0000313" key="3">
    <source>
        <dbReference type="Proteomes" id="UP000014387"/>
    </source>
</evidence>
<dbReference type="Pfam" id="PF01503">
    <property type="entry name" value="PRA-PH"/>
    <property type="match status" value="1"/>
</dbReference>
<gene>
    <name evidence="2" type="ORF">HMPREF9238_00289</name>
</gene>
<dbReference type="AlphaFoldDB" id="A0A9W5VW50"/>
<dbReference type="GO" id="GO:0008999">
    <property type="term" value="F:protein-N-terminal-alanine acetyltransferase activity"/>
    <property type="evidence" value="ECO:0007669"/>
    <property type="project" value="TreeGrafter"/>
</dbReference>
<dbReference type="InterPro" id="IPR023292">
    <property type="entry name" value="NTP_PyroPHydrolase-like_dom_sf"/>
</dbReference>
<dbReference type="InterPro" id="IPR033653">
    <property type="entry name" value="NTP-PPase_DR2231-like"/>
</dbReference>
<dbReference type="Proteomes" id="UP000014387">
    <property type="component" value="Unassembled WGS sequence"/>
</dbReference>
<dbReference type="OrthoDB" id="9795188at2"/>
<accession>A0A9W5VW50</accession>
<dbReference type="Pfam" id="PF13302">
    <property type="entry name" value="Acetyltransf_3"/>
    <property type="match status" value="1"/>
</dbReference>
<evidence type="ECO:0000259" key="1">
    <source>
        <dbReference type="PROSITE" id="PS51186"/>
    </source>
</evidence>
<dbReference type="InterPro" id="IPR021130">
    <property type="entry name" value="PRib-ATP_PPHydrolase-like"/>
</dbReference>
<reference evidence="2 3" key="1">
    <citation type="submission" date="2013-05" db="EMBL/GenBank/DDBJ databases">
        <title>The Genome Sequence of Actinomyces europaeus ACS-120-V-COL10B.</title>
        <authorList>
            <consortium name="The Broad Institute Genomics Platform"/>
            <person name="Earl A."/>
            <person name="Ward D."/>
            <person name="Feldgarden M."/>
            <person name="Gevers D."/>
            <person name="Saerens B."/>
            <person name="Vaneechoutte M."/>
            <person name="Walker B."/>
            <person name="Young S."/>
            <person name="Zeng Q."/>
            <person name="Gargeya S."/>
            <person name="Fitzgerald M."/>
            <person name="Haas B."/>
            <person name="Abouelleil A."/>
            <person name="Allen A.W."/>
            <person name="Alvarado L."/>
            <person name="Arachchi H.M."/>
            <person name="Berlin A.M."/>
            <person name="Chapman S.B."/>
            <person name="Gainer-Dewar J."/>
            <person name="Goldberg J."/>
            <person name="Griggs A."/>
            <person name="Gujja S."/>
            <person name="Hansen M."/>
            <person name="Howarth C."/>
            <person name="Imamovic A."/>
            <person name="Ireland A."/>
            <person name="Larimer J."/>
            <person name="McCowan C."/>
            <person name="Murphy C."/>
            <person name="Pearson M."/>
            <person name="Poon T.W."/>
            <person name="Priest M."/>
            <person name="Roberts A."/>
            <person name="Saif S."/>
            <person name="Shea T."/>
            <person name="Sisk P."/>
            <person name="Sykes S."/>
            <person name="Wortman J."/>
            <person name="Nusbaum C."/>
            <person name="Birren B."/>
        </authorList>
    </citation>
    <scope>NUCLEOTIDE SEQUENCE [LARGE SCALE GENOMIC DNA]</scope>
    <source>
        <strain evidence="2 3">ACS-120-V-Col10b</strain>
    </source>
</reference>
<dbReference type="GO" id="GO:0005737">
    <property type="term" value="C:cytoplasm"/>
    <property type="evidence" value="ECO:0007669"/>
    <property type="project" value="TreeGrafter"/>
</dbReference>
<sequence>MNVLEGNRVVLRSPQPVDAEQLIKVLNDPLIANYTAIPQPYSLNDAKWWIDTSRQLEAPNDVWLVWAASELVGCVGLENYDESQRSLKVGYWASELARGKGYIGEATRLAIQHAFENRAVDKIVWHAHVGNDASWKLAWKLGFVFEGVTRQVREPNGRVVHMWAASLLRGEPMQPACDPNLPHYFDLSDHCDLPPAKRPYDPRRPQALVRQFHEVYGLPVKLGQKPTANTERVHMRMSLVSEEFTELTTALYGGEAGQIIGRAVAAAREADDGTRDTIEVADALADLVYVAYGMALECGIDLDEVLREVQASNMSKLGADGKPIYREDGKVLKGPGFFNPNIARVLGLESEDDK</sequence>
<dbReference type="InterPro" id="IPR051908">
    <property type="entry name" value="Ribosomal_N-acetyltransferase"/>
</dbReference>
<dbReference type="Gene3D" id="3.40.630.30">
    <property type="match status" value="1"/>
</dbReference>
<dbReference type="PROSITE" id="PS51186">
    <property type="entry name" value="GNAT"/>
    <property type="match status" value="1"/>
</dbReference>
<dbReference type="Gene3D" id="1.10.3420.10">
    <property type="entry name" value="putative ntp pyrophosphohydrolase like domain"/>
    <property type="match status" value="1"/>
</dbReference>
<dbReference type="SUPFAM" id="SSF55729">
    <property type="entry name" value="Acyl-CoA N-acyltransferases (Nat)"/>
    <property type="match status" value="1"/>
</dbReference>